<accession>A0A0M2NVC4</accession>
<dbReference type="Gene3D" id="1.10.3450.10">
    <property type="entry name" value="TTHA0068-like"/>
    <property type="match status" value="1"/>
</dbReference>
<gene>
    <name evidence="1" type="ORF">UF66_0723</name>
</gene>
<dbReference type="SUPFAM" id="SSF140663">
    <property type="entry name" value="TTHA0068-like"/>
    <property type="match status" value="1"/>
</dbReference>
<dbReference type="InterPro" id="IPR005500">
    <property type="entry name" value="DUF309"/>
</dbReference>
<evidence type="ECO:0008006" key="3">
    <source>
        <dbReference type="Google" id="ProtNLM"/>
    </source>
</evidence>
<reference evidence="1 2" key="1">
    <citation type="submission" date="2015-03" db="EMBL/GenBank/DDBJ databases">
        <title>Genome Assembly of Staphylococcus cohnii subsp. cohnii strain G22B2.</title>
        <authorList>
            <person name="Nair G."/>
            <person name="Kaur G."/>
            <person name="Khatri I."/>
            <person name="Singh N.K."/>
            <person name="Sathyabama S."/>
            <person name="Maurya S.K."/>
            <person name="Subramanian S."/>
            <person name="Agrewala J.N."/>
            <person name="Mayilraj S."/>
        </authorList>
    </citation>
    <scope>NUCLEOTIDE SEQUENCE [LARGE SCALE GENOMIC DNA]</scope>
    <source>
        <strain evidence="1 2">G22B2</strain>
    </source>
</reference>
<name>A0A0M2NVC4_STACC</name>
<evidence type="ECO:0000313" key="1">
    <source>
        <dbReference type="EMBL" id="KKI63676.1"/>
    </source>
</evidence>
<comment type="caution">
    <text evidence="1">The sequence shown here is derived from an EMBL/GenBank/DDBJ whole genome shotgun (WGS) entry which is preliminary data.</text>
</comment>
<dbReference type="PANTHER" id="PTHR34796:SF1">
    <property type="entry name" value="EXPRESSED PROTEIN"/>
    <property type="match status" value="1"/>
</dbReference>
<dbReference type="GeneID" id="58097502"/>
<evidence type="ECO:0000313" key="2">
    <source>
        <dbReference type="Proteomes" id="UP000034455"/>
    </source>
</evidence>
<organism evidence="1 2">
    <name type="scientific">Staphylococcus cohnii subsp. cohnii</name>
    <dbReference type="NCBI Taxonomy" id="74704"/>
    <lineage>
        <taxon>Bacteria</taxon>
        <taxon>Bacillati</taxon>
        <taxon>Bacillota</taxon>
        <taxon>Bacilli</taxon>
        <taxon>Bacillales</taxon>
        <taxon>Staphylococcaceae</taxon>
        <taxon>Staphylococcus</taxon>
        <taxon>Staphylococcus cohnii species complex</taxon>
    </lineage>
</organism>
<sequence>MLKNALKDFYFQFHTKQHYFLCHDILEEAWKTKPNYNKDDAVVSLILIATGSYHYRRHNYVGAHKSFNKALRVIENYDSAINIGLDIQAYKRLLVELIKATKKEQSFEPFHLPLTDTMEQIILEQYPNYVMTYYKIEDDYIIDHHLKRDRTEVEAARKRALQARNRSV</sequence>
<dbReference type="PANTHER" id="PTHR34796">
    <property type="entry name" value="EXPRESSED PROTEIN"/>
    <property type="match status" value="1"/>
</dbReference>
<proteinExistence type="predicted"/>
<dbReference type="RefSeq" id="WP_019468358.1">
    <property type="nucleotide sequence ID" value="NZ_BKAS01000006.1"/>
</dbReference>
<dbReference type="AlphaFoldDB" id="A0A0M2NVC4"/>
<dbReference type="EMBL" id="LAKJ01000013">
    <property type="protein sequence ID" value="KKI63676.1"/>
    <property type="molecule type" value="Genomic_DNA"/>
</dbReference>
<dbReference type="PATRIC" id="fig|74704.6.peg.738"/>
<dbReference type="InterPro" id="IPR023203">
    <property type="entry name" value="TTHA0068_sf"/>
</dbReference>
<protein>
    <recommendedName>
        <fullName evidence="3">DUF309 domain-containing protein</fullName>
    </recommendedName>
</protein>
<dbReference type="Proteomes" id="UP000034455">
    <property type="component" value="Unassembled WGS sequence"/>
</dbReference>
<dbReference type="Pfam" id="PF03745">
    <property type="entry name" value="DUF309"/>
    <property type="match status" value="1"/>
</dbReference>